<comment type="similarity">
    <text evidence="7">Belongs to the protein kinase superfamily.</text>
</comment>
<evidence type="ECO:0000313" key="11">
    <source>
        <dbReference type="Proteomes" id="UP000692954"/>
    </source>
</evidence>
<proteinExistence type="inferred from homology"/>
<dbReference type="Proteomes" id="UP000692954">
    <property type="component" value="Unassembled WGS sequence"/>
</dbReference>
<evidence type="ECO:0000256" key="5">
    <source>
        <dbReference type="ARBA" id="ARBA00022840"/>
    </source>
</evidence>
<dbReference type="PROSITE" id="PS00107">
    <property type="entry name" value="PROTEIN_KINASE_ATP"/>
    <property type="match status" value="1"/>
</dbReference>
<reference evidence="10" key="1">
    <citation type="submission" date="2021-01" db="EMBL/GenBank/DDBJ databases">
        <authorList>
            <consortium name="Genoscope - CEA"/>
            <person name="William W."/>
        </authorList>
    </citation>
    <scope>NUCLEOTIDE SEQUENCE</scope>
</reference>
<sequence>MGNCNIQNNEVEDDSNLSAKNFQFIELLGQGSFGKVWKVQRRKNNEYFAMKVMAKAEVIKKQQISVVMNEKNLLTSIRHPFLVNLIAAFQDKKNLYLTLDLLTGGDLRQHMNYSKVFSEEQTKFFVACMIIALDYLHQQGIIHRDLKPENLIMDHKGYLRLTDFGLASYWKPNNSEDLSGTLGYVAPEIMCKQNYGIAVDYFALGVITYECMFGKRPYSGSDANQIRDQMLSKQIQIKRSQLPIGWTLEAGDFINQLIQRKPENRLGTQSPEDVKNHKWFQQFDWKKLQSKSMLSPYQPKRKFKFSERNFCYQQSSKKFFKKIQNDLLQTDFQGYFYEVENVKNKC</sequence>
<evidence type="ECO:0000256" key="1">
    <source>
        <dbReference type="ARBA" id="ARBA00022527"/>
    </source>
</evidence>
<dbReference type="InterPro" id="IPR008271">
    <property type="entry name" value="Ser/Thr_kinase_AS"/>
</dbReference>
<dbReference type="GO" id="GO:0005524">
    <property type="term" value="F:ATP binding"/>
    <property type="evidence" value="ECO:0007669"/>
    <property type="project" value="UniProtKB-UniRule"/>
</dbReference>
<evidence type="ECO:0000313" key="10">
    <source>
        <dbReference type="EMBL" id="CAD8055265.1"/>
    </source>
</evidence>
<dbReference type="SMART" id="SM00220">
    <property type="entry name" value="S_TKc"/>
    <property type="match status" value="1"/>
</dbReference>
<dbReference type="FunFam" id="1.10.510.10:FF:000454">
    <property type="entry name" value="Uncharacterized protein"/>
    <property type="match status" value="1"/>
</dbReference>
<dbReference type="Pfam" id="PF00069">
    <property type="entry name" value="Pkinase"/>
    <property type="match status" value="1"/>
</dbReference>
<dbReference type="FunFam" id="3.30.200.20:FF:000819">
    <property type="entry name" value="Uncharacterized protein"/>
    <property type="match status" value="1"/>
</dbReference>
<dbReference type="EMBL" id="CAJJDN010000009">
    <property type="protein sequence ID" value="CAD8055265.1"/>
    <property type="molecule type" value="Genomic_DNA"/>
</dbReference>
<feature type="domain" description="Protein kinase" evidence="8">
    <location>
        <begin position="22"/>
        <end position="280"/>
    </location>
</feature>
<evidence type="ECO:0000256" key="6">
    <source>
        <dbReference type="PROSITE-ProRule" id="PRU10141"/>
    </source>
</evidence>
<gene>
    <name evidence="10" type="ORF">PSON_ATCC_30995.1.T0090156</name>
</gene>
<evidence type="ECO:0000259" key="9">
    <source>
        <dbReference type="PROSITE" id="PS51285"/>
    </source>
</evidence>
<keyword evidence="4" id="KW-0418">Kinase</keyword>
<comment type="caution">
    <text evidence="10">The sequence shown here is derived from an EMBL/GenBank/DDBJ whole genome shotgun (WGS) entry which is preliminary data.</text>
</comment>
<keyword evidence="1 7" id="KW-0723">Serine/threonine-protein kinase</keyword>
<dbReference type="InterPro" id="IPR000719">
    <property type="entry name" value="Prot_kinase_dom"/>
</dbReference>
<feature type="binding site" evidence="6">
    <location>
        <position position="61"/>
    </location>
    <ligand>
        <name>ATP</name>
        <dbReference type="ChEBI" id="CHEBI:30616"/>
    </ligand>
</feature>
<keyword evidence="5 6" id="KW-0067">ATP-binding</keyword>
<evidence type="ECO:0000256" key="3">
    <source>
        <dbReference type="ARBA" id="ARBA00022741"/>
    </source>
</evidence>
<keyword evidence="3 6" id="KW-0547">Nucleotide-binding</keyword>
<organism evidence="10 11">
    <name type="scientific">Paramecium sonneborni</name>
    <dbReference type="NCBI Taxonomy" id="65129"/>
    <lineage>
        <taxon>Eukaryota</taxon>
        <taxon>Sar</taxon>
        <taxon>Alveolata</taxon>
        <taxon>Ciliophora</taxon>
        <taxon>Intramacronucleata</taxon>
        <taxon>Oligohymenophorea</taxon>
        <taxon>Peniculida</taxon>
        <taxon>Parameciidae</taxon>
        <taxon>Paramecium</taxon>
    </lineage>
</organism>
<accession>A0A8S1KNF4</accession>
<dbReference type="GO" id="GO:0004674">
    <property type="term" value="F:protein serine/threonine kinase activity"/>
    <property type="evidence" value="ECO:0007669"/>
    <property type="project" value="UniProtKB-KW"/>
</dbReference>
<keyword evidence="2" id="KW-0808">Transferase</keyword>
<dbReference type="OrthoDB" id="354826at2759"/>
<dbReference type="InterPro" id="IPR017441">
    <property type="entry name" value="Protein_kinase_ATP_BS"/>
</dbReference>
<keyword evidence="11" id="KW-1185">Reference proteome</keyword>
<evidence type="ECO:0000256" key="4">
    <source>
        <dbReference type="ARBA" id="ARBA00022777"/>
    </source>
</evidence>
<dbReference type="AlphaFoldDB" id="A0A8S1KNF4"/>
<feature type="domain" description="AGC-kinase C-terminal" evidence="9">
    <location>
        <begin position="281"/>
        <end position="346"/>
    </location>
</feature>
<evidence type="ECO:0000256" key="7">
    <source>
        <dbReference type="RuleBase" id="RU000304"/>
    </source>
</evidence>
<evidence type="ECO:0000259" key="8">
    <source>
        <dbReference type="PROSITE" id="PS50011"/>
    </source>
</evidence>
<dbReference type="PROSITE" id="PS51285">
    <property type="entry name" value="AGC_KINASE_CTER"/>
    <property type="match status" value="1"/>
</dbReference>
<dbReference type="PROSITE" id="PS50011">
    <property type="entry name" value="PROTEIN_KINASE_DOM"/>
    <property type="match status" value="1"/>
</dbReference>
<dbReference type="PANTHER" id="PTHR24353">
    <property type="entry name" value="CYCLIC NUCLEOTIDE-DEPENDENT PROTEIN KINASE"/>
    <property type="match status" value="1"/>
</dbReference>
<dbReference type="PROSITE" id="PS00108">
    <property type="entry name" value="PROTEIN_KINASE_ST"/>
    <property type="match status" value="1"/>
</dbReference>
<dbReference type="InterPro" id="IPR000961">
    <property type="entry name" value="AGC-kinase_C"/>
</dbReference>
<name>A0A8S1KNF4_9CILI</name>
<protein>
    <submittedName>
        <fullName evidence="10">Uncharacterized protein</fullName>
    </submittedName>
</protein>
<evidence type="ECO:0000256" key="2">
    <source>
        <dbReference type="ARBA" id="ARBA00022679"/>
    </source>
</evidence>